<reference evidence="3 4" key="2">
    <citation type="submission" date="2019-02" db="EMBL/GenBank/DDBJ databases">
        <title>Draft Genome Sequences of Six Type Strains of the Genus Massilia.</title>
        <authorList>
            <person name="Miess H."/>
            <person name="Frediansyhah A."/>
            <person name="Gross H."/>
        </authorList>
    </citation>
    <scope>NUCLEOTIDE SEQUENCE [LARGE SCALE GENOMIC DNA]</scope>
    <source>
        <strain evidence="3 4">DSM 17472</strain>
    </source>
</reference>
<dbReference type="Proteomes" id="UP000628442">
    <property type="component" value="Unassembled WGS sequence"/>
</dbReference>
<dbReference type="AlphaFoldDB" id="A0A411WV84"/>
<evidence type="ECO:0000313" key="4">
    <source>
        <dbReference type="Proteomes" id="UP000292307"/>
    </source>
</evidence>
<sequence length="257" mass="26849">MTRTWKAALSVATLALLAACGGDDDDPAGTSTGGTTPTARAVLVTQDFKVETGGWTGESSDYTTETAPANVVFELRDISQYGAAYKDTKAYFISGTNRSDDLLLYVKKQITGLAVNTEYTFTVPSMNLLSNAHSGCMGVGGAPGESVWVIAAASPTEPKPVTTNGDTRLNIDHGNQAAPGAASMMLGNIANGLPCDGKQTYASKLVTNNTGIRVKTDGEGKVWVLLGIDSGFEATTGIYLQNVTMTFVPYVPPTTTT</sequence>
<organism evidence="2 5">
    <name type="scientific">Pseudoduganella albidiflava</name>
    <dbReference type="NCBI Taxonomy" id="321983"/>
    <lineage>
        <taxon>Bacteria</taxon>
        <taxon>Pseudomonadati</taxon>
        <taxon>Pseudomonadota</taxon>
        <taxon>Betaproteobacteria</taxon>
        <taxon>Burkholderiales</taxon>
        <taxon>Oxalobacteraceae</taxon>
        <taxon>Telluria group</taxon>
        <taxon>Pseudoduganella</taxon>
    </lineage>
</organism>
<keyword evidence="1" id="KW-0732">Signal</keyword>
<proteinExistence type="predicted"/>
<evidence type="ECO:0008006" key="6">
    <source>
        <dbReference type="Google" id="ProtNLM"/>
    </source>
</evidence>
<evidence type="ECO:0000313" key="5">
    <source>
        <dbReference type="Proteomes" id="UP000628442"/>
    </source>
</evidence>
<evidence type="ECO:0000313" key="3">
    <source>
        <dbReference type="EMBL" id="QBI00397.1"/>
    </source>
</evidence>
<evidence type="ECO:0000313" key="2">
    <source>
        <dbReference type="EMBL" id="GGY53619.1"/>
    </source>
</evidence>
<dbReference type="EMBL" id="CP036401">
    <property type="protein sequence ID" value="QBI00397.1"/>
    <property type="molecule type" value="Genomic_DNA"/>
</dbReference>
<dbReference type="OrthoDB" id="6382175at2"/>
<evidence type="ECO:0000256" key="1">
    <source>
        <dbReference type="SAM" id="SignalP"/>
    </source>
</evidence>
<reference evidence="2" key="3">
    <citation type="submission" date="2022-12" db="EMBL/GenBank/DDBJ databases">
        <authorList>
            <person name="Sun Q."/>
            <person name="Kim S."/>
        </authorList>
    </citation>
    <scope>NUCLEOTIDE SEQUENCE</scope>
    <source>
        <strain evidence="2">KCTC 12343</strain>
    </source>
</reference>
<dbReference type="PROSITE" id="PS51257">
    <property type="entry name" value="PROKAR_LIPOPROTEIN"/>
    <property type="match status" value="1"/>
</dbReference>
<gene>
    <name evidence="3" type="ORF">EYF70_05690</name>
    <name evidence="2" type="ORF">GCM10007387_40050</name>
</gene>
<accession>A0A411WV84</accession>
<dbReference type="RefSeq" id="WP_131144536.1">
    <property type="nucleotide sequence ID" value="NZ_BMWV01000009.1"/>
</dbReference>
<reference evidence="2" key="1">
    <citation type="journal article" date="2014" name="Int. J. Syst. Evol. Microbiol.">
        <title>Complete genome sequence of Corynebacterium casei LMG S-19264T (=DSM 44701T), isolated from a smear-ripened cheese.</title>
        <authorList>
            <consortium name="US DOE Joint Genome Institute (JGI-PGF)"/>
            <person name="Walter F."/>
            <person name="Albersmeier A."/>
            <person name="Kalinowski J."/>
            <person name="Ruckert C."/>
        </authorList>
    </citation>
    <scope>NUCLEOTIDE SEQUENCE</scope>
    <source>
        <strain evidence="2">KCTC 12343</strain>
    </source>
</reference>
<feature type="signal peptide" evidence="1">
    <location>
        <begin position="1"/>
        <end position="21"/>
    </location>
</feature>
<dbReference type="EMBL" id="BMWV01000009">
    <property type="protein sequence ID" value="GGY53619.1"/>
    <property type="molecule type" value="Genomic_DNA"/>
</dbReference>
<name>A0A411WV84_9BURK</name>
<dbReference type="Proteomes" id="UP000292307">
    <property type="component" value="Chromosome"/>
</dbReference>
<protein>
    <recommendedName>
        <fullName evidence="6">Lipoprotein</fullName>
    </recommendedName>
</protein>
<keyword evidence="4" id="KW-1185">Reference proteome</keyword>
<feature type="chain" id="PRO_5044601593" description="Lipoprotein" evidence="1">
    <location>
        <begin position="22"/>
        <end position="257"/>
    </location>
</feature>